<evidence type="ECO:0000259" key="3">
    <source>
        <dbReference type="Pfam" id="PF21231"/>
    </source>
</evidence>
<feature type="domain" description="Right handed beta helix" evidence="2">
    <location>
        <begin position="296"/>
        <end position="508"/>
    </location>
</feature>
<dbReference type="PANTHER" id="PTHR36453:SF1">
    <property type="entry name" value="RIGHT HANDED BETA HELIX DOMAIN-CONTAINING PROTEIN"/>
    <property type="match status" value="1"/>
</dbReference>
<dbReference type="SUPFAM" id="SSF51126">
    <property type="entry name" value="Pectin lyase-like"/>
    <property type="match status" value="2"/>
</dbReference>
<dbReference type="eggNOG" id="COG3420">
    <property type="taxonomic scope" value="Bacteria"/>
</dbReference>
<dbReference type="PANTHER" id="PTHR36453">
    <property type="entry name" value="SECRETED PROTEIN-RELATED"/>
    <property type="match status" value="1"/>
</dbReference>
<dbReference type="KEGG" id="sus:Acid_5490"/>
<accession>Q01V78</accession>
<dbReference type="AlphaFoldDB" id="Q01V78"/>
<evidence type="ECO:0000313" key="4">
    <source>
        <dbReference type="EMBL" id="ABJ86437.1"/>
    </source>
</evidence>
<feature type="signal peptide" evidence="1">
    <location>
        <begin position="1"/>
        <end position="20"/>
    </location>
</feature>
<dbReference type="HOGENOM" id="CLU_022860_0_0_0"/>
<dbReference type="InterPro" id="IPR012334">
    <property type="entry name" value="Pectin_lyas_fold"/>
</dbReference>
<dbReference type="InterPro" id="IPR039448">
    <property type="entry name" value="Beta_helix"/>
</dbReference>
<feature type="domain" description="GH141-like insertion" evidence="3">
    <location>
        <begin position="113"/>
        <end position="237"/>
    </location>
</feature>
<dbReference type="EMBL" id="CP000473">
    <property type="protein sequence ID" value="ABJ86437.1"/>
    <property type="molecule type" value="Genomic_DNA"/>
</dbReference>
<organism evidence="4">
    <name type="scientific">Solibacter usitatus (strain Ellin6076)</name>
    <dbReference type="NCBI Taxonomy" id="234267"/>
    <lineage>
        <taxon>Bacteria</taxon>
        <taxon>Pseudomonadati</taxon>
        <taxon>Acidobacteriota</taxon>
        <taxon>Terriglobia</taxon>
        <taxon>Bryobacterales</taxon>
        <taxon>Solibacteraceae</taxon>
        <taxon>Candidatus Solibacter</taxon>
    </lineage>
</organism>
<dbReference type="Pfam" id="PF13229">
    <property type="entry name" value="Beta_helix"/>
    <property type="match status" value="1"/>
</dbReference>
<keyword evidence="1" id="KW-0732">Signal</keyword>
<sequence length="631" mass="69933" precursor="true">MLHVEGMRACLLLLASTLAAQTISVSPAGPVRTLSEARDAAREQRRAGIKGNITIRLADGEYFLAETLDLTAEDSDTTWEAVPGARPLISGGRVIAGWKKGQGPRWTADAGDANFRQLFVSGRRAQRARTPNFGFLRIDGPSPQDKPMQLHYRGDDIRTEWAERGDVEVVAMFAWADIRMPIVKVDPAAHVATLTLDPRPSNKEMDARYFIENAPDALDSAGEWYLDRKTHAVTYWPLPGENMAAERVIAPALDTLVRLDGVRNVTFRGLQFAHADWTMPDQGYSDTQAAMPAGAAIAATGTVGCKFERCTIAHSGGYAIWFGRGSKRNQVLACELYDLGGGGVKLGEARQQADDAQQNYENVIADNHIHDLGLVYAPAVGVWALQSGRNQIIHNHIHDLFYTAISVGWTWGYAENQSKGNIIEYNHLHNIGKEMLSDLGGIYTLGVQPGTRIRNNLIHDVASFTYGGWGIYPDEGSSEMLIENNIVYNCKSAGFHQHYGRENIVRNNIWAFNRENELMRTRVEPHISFTFERNIIYFDQGRLLGSNWNGDQYTMRGNLYYDTRGKDILFAGKSFEAWQAAGKDKGSIIADPLFVNASNFDFRLRPNSPALKLGFQPIDMSAVGPRVPAGQ</sequence>
<dbReference type="InterPro" id="IPR011050">
    <property type="entry name" value="Pectin_lyase_fold/virulence"/>
</dbReference>
<dbReference type="SMART" id="SM00710">
    <property type="entry name" value="PbH1"/>
    <property type="match status" value="8"/>
</dbReference>
<protein>
    <submittedName>
        <fullName evidence="4">Uncharacterized protein</fullName>
    </submittedName>
</protein>
<evidence type="ECO:0000259" key="2">
    <source>
        <dbReference type="Pfam" id="PF13229"/>
    </source>
</evidence>
<dbReference type="Pfam" id="PF21231">
    <property type="entry name" value="GH141_M"/>
    <property type="match status" value="1"/>
</dbReference>
<reference evidence="4" key="1">
    <citation type="submission" date="2006-10" db="EMBL/GenBank/DDBJ databases">
        <title>Complete sequence of Solibacter usitatus Ellin6076.</title>
        <authorList>
            <consortium name="US DOE Joint Genome Institute"/>
            <person name="Copeland A."/>
            <person name="Lucas S."/>
            <person name="Lapidus A."/>
            <person name="Barry K."/>
            <person name="Detter J.C."/>
            <person name="Glavina del Rio T."/>
            <person name="Hammon N."/>
            <person name="Israni S."/>
            <person name="Dalin E."/>
            <person name="Tice H."/>
            <person name="Pitluck S."/>
            <person name="Thompson L.S."/>
            <person name="Brettin T."/>
            <person name="Bruce D."/>
            <person name="Han C."/>
            <person name="Tapia R."/>
            <person name="Gilna P."/>
            <person name="Schmutz J."/>
            <person name="Larimer F."/>
            <person name="Land M."/>
            <person name="Hauser L."/>
            <person name="Kyrpides N."/>
            <person name="Mikhailova N."/>
            <person name="Janssen P.H."/>
            <person name="Kuske C.R."/>
            <person name="Richardson P."/>
        </authorList>
    </citation>
    <scope>NUCLEOTIDE SEQUENCE</scope>
    <source>
        <strain evidence="4">Ellin6076</strain>
    </source>
</reference>
<dbReference type="InterPro" id="IPR006626">
    <property type="entry name" value="PbH1"/>
</dbReference>
<dbReference type="InParanoid" id="Q01V78"/>
<dbReference type="InterPro" id="IPR048482">
    <property type="entry name" value="GH141_ins"/>
</dbReference>
<proteinExistence type="predicted"/>
<name>Q01V78_SOLUE</name>
<feature type="chain" id="PRO_5004162722" evidence="1">
    <location>
        <begin position="21"/>
        <end position="631"/>
    </location>
</feature>
<evidence type="ECO:0000256" key="1">
    <source>
        <dbReference type="SAM" id="SignalP"/>
    </source>
</evidence>
<dbReference type="Gene3D" id="2.160.20.10">
    <property type="entry name" value="Single-stranded right-handed beta-helix, Pectin lyase-like"/>
    <property type="match status" value="2"/>
</dbReference>
<gene>
    <name evidence="4" type="ordered locus">Acid_5490</name>
</gene>
<dbReference type="OrthoDB" id="9760240at2"/>
<dbReference type="STRING" id="234267.Acid_5490"/>